<protein>
    <recommendedName>
        <fullName evidence="5">DUF1917-domain-containing protein</fullName>
    </recommendedName>
</protein>
<gene>
    <name evidence="3" type="ORF">HDK90DRAFT_494756</name>
</gene>
<dbReference type="EMBL" id="JBBWRZ010000010">
    <property type="protein sequence ID" value="KAK8227318.1"/>
    <property type="molecule type" value="Genomic_DNA"/>
</dbReference>
<dbReference type="Proteomes" id="UP001492380">
    <property type="component" value="Unassembled WGS sequence"/>
</dbReference>
<keyword evidence="4" id="KW-1185">Reference proteome</keyword>
<evidence type="ECO:0000313" key="4">
    <source>
        <dbReference type="Proteomes" id="UP001492380"/>
    </source>
</evidence>
<dbReference type="PANTHER" id="PTHR31977">
    <property type="entry name" value="UPF0696 PROTEIN C11ORF68"/>
    <property type="match status" value="1"/>
</dbReference>
<organism evidence="3 4">
    <name type="scientific">Phyllosticta capitalensis</name>
    <dbReference type="NCBI Taxonomy" id="121624"/>
    <lineage>
        <taxon>Eukaryota</taxon>
        <taxon>Fungi</taxon>
        <taxon>Dikarya</taxon>
        <taxon>Ascomycota</taxon>
        <taxon>Pezizomycotina</taxon>
        <taxon>Dothideomycetes</taxon>
        <taxon>Dothideomycetes incertae sedis</taxon>
        <taxon>Botryosphaeriales</taxon>
        <taxon>Phyllostictaceae</taxon>
        <taxon>Phyllosticta</taxon>
    </lineage>
</organism>
<dbReference type="PANTHER" id="PTHR31977:SF1">
    <property type="entry name" value="UPF0696 PROTEIN C11ORF68"/>
    <property type="match status" value="1"/>
</dbReference>
<evidence type="ECO:0000313" key="3">
    <source>
        <dbReference type="EMBL" id="KAK8227318.1"/>
    </source>
</evidence>
<reference evidence="3 4" key="1">
    <citation type="submission" date="2024-04" db="EMBL/GenBank/DDBJ databases">
        <title>Phyllosticta paracitricarpa is synonymous to the EU quarantine fungus P. citricarpa based on phylogenomic analyses.</title>
        <authorList>
            <consortium name="Lawrence Berkeley National Laboratory"/>
            <person name="Van Ingen-Buijs V.A."/>
            <person name="Van Westerhoven A.C."/>
            <person name="Haridas S."/>
            <person name="Skiadas P."/>
            <person name="Martin F."/>
            <person name="Groenewald J.Z."/>
            <person name="Crous P.W."/>
            <person name="Seidl M.F."/>
        </authorList>
    </citation>
    <scope>NUCLEOTIDE SEQUENCE [LARGE SCALE GENOMIC DNA]</scope>
    <source>
        <strain evidence="3 4">CBS 123374</strain>
    </source>
</reference>
<accession>A0ABR1YED3</accession>
<proteinExistence type="inferred from homology"/>
<dbReference type="SUPFAM" id="SSF55418">
    <property type="entry name" value="eIF4e-like"/>
    <property type="match status" value="1"/>
</dbReference>
<comment type="caution">
    <text evidence="3">The sequence shown here is derived from an EMBL/GenBank/DDBJ whole genome shotgun (WGS) entry which is preliminary data.</text>
</comment>
<feature type="region of interest" description="Disordered" evidence="2">
    <location>
        <begin position="315"/>
        <end position="342"/>
    </location>
</feature>
<sequence>MSAEEALLPGDGWISDDSSFYGDEETKADLEEQSASFSIRPYWSVHDQLLSTVVQRARAATSKAKPKIEDVELKEHEEVAIEEERITPNLPNWYQPTETVDEFLKRMSPLDTVLEHTGFSWLWVQSPKSSAYNKEQPDIDAFCAQGEKLLESYLKKKAEIERDNPSIAKGSVTRKLTKDRIKLKEDIERLMVQEHVTGGKWLLRPSLVDAPRFWKQVCLGVLDGRLGNTAKIATTCLAKPEEIRMICVYTKDCFDIEDMQRVLLALTDMGLVTKEQQIYYKTDAYTYLDIYSDNEYKLGASLYSSTNIWNHTAKKRKAEAPPSQPSTWKGKKPAFKSHFTKG</sequence>
<feature type="region of interest" description="Disordered" evidence="2">
    <location>
        <begin position="1"/>
        <end position="27"/>
    </location>
</feature>
<comment type="similarity">
    <text evidence="1">Belongs to the UPF0696 family.</text>
</comment>
<evidence type="ECO:0008006" key="5">
    <source>
        <dbReference type="Google" id="ProtNLM"/>
    </source>
</evidence>
<feature type="compositionally biased region" description="Basic residues" evidence="2">
    <location>
        <begin position="329"/>
        <end position="342"/>
    </location>
</feature>
<dbReference type="InterPro" id="IPR015034">
    <property type="entry name" value="Bles03"/>
</dbReference>
<evidence type="ECO:0000256" key="1">
    <source>
        <dbReference type="ARBA" id="ARBA00010568"/>
    </source>
</evidence>
<dbReference type="Gene3D" id="3.30.760.10">
    <property type="entry name" value="RNA Cap, Translation Initiation Factor Eif4e"/>
    <property type="match status" value="1"/>
</dbReference>
<evidence type="ECO:0000256" key="2">
    <source>
        <dbReference type="SAM" id="MobiDB-lite"/>
    </source>
</evidence>
<name>A0ABR1YED3_9PEZI</name>
<dbReference type="Pfam" id="PF08939">
    <property type="entry name" value="Bles03"/>
    <property type="match status" value="1"/>
</dbReference>
<dbReference type="InterPro" id="IPR023398">
    <property type="entry name" value="TIF_eIF4e-like"/>
</dbReference>